<name>S8DHA5_9LAMI</name>
<protein>
    <submittedName>
        <fullName evidence="2">Uncharacterized protein</fullName>
    </submittedName>
</protein>
<sequence length="118" mass="13452">MEAQKFHLQPKTLRIFLLCLANDDTERNECIIRCTTTFKKSRSETLQNQAVHAEPVSSKYVQLLPSTKTAATKHSVINGRRPETENSDDQRNNKTSTLRRSSDEIGDPEMRRATPQPP</sequence>
<gene>
    <name evidence="2" type="ORF">M569_12577</name>
</gene>
<evidence type="ECO:0000313" key="3">
    <source>
        <dbReference type="Proteomes" id="UP000015453"/>
    </source>
</evidence>
<organism evidence="2 3">
    <name type="scientific">Genlisea aurea</name>
    <dbReference type="NCBI Taxonomy" id="192259"/>
    <lineage>
        <taxon>Eukaryota</taxon>
        <taxon>Viridiplantae</taxon>
        <taxon>Streptophyta</taxon>
        <taxon>Embryophyta</taxon>
        <taxon>Tracheophyta</taxon>
        <taxon>Spermatophyta</taxon>
        <taxon>Magnoliopsida</taxon>
        <taxon>eudicotyledons</taxon>
        <taxon>Gunneridae</taxon>
        <taxon>Pentapetalae</taxon>
        <taxon>asterids</taxon>
        <taxon>lamiids</taxon>
        <taxon>Lamiales</taxon>
        <taxon>Lentibulariaceae</taxon>
        <taxon>Genlisea</taxon>
    </lineage>
</organism>
<dbReference type="Proteomes" id="UP000015453">
    <property type="component" value="Unassembled WGS sequence"/>
</dbReference>
<evidence type="ECO:0000256" key="1">
    <source>
        <dbReference type="SAM" id="MobiDB-lite"/>
    </source>
</evidence>
<comment type="caution">
    <text evidence="2">The sequence shown here is derived from an EMBL/GenBank/DDBJ whole genome shotgun (WGS) entry which is preliminary data.</text>
</comment>
<proteinExistence type="predicted"/>
<feature type="compositionally biased region" description="Basic and acidic residues" evidence="1">
    <location>
        <begin position="100"/>
        <end position="112"/>
    </location>
</feature>
<reference evidence="2 3" key="1">
    <citation type="journal article" date="2013" name="BMC Genomics">
        <title>The miniature genome of a carnivorous plant Genlisea aurea contains a low number of genes and short non-coding sequences.</title>
        <authorList>
            <person name="Leushkin E.V."/>
            <person name="Sutormin R.A."/>
            <person name="Nabieva E.R."/>
            <person name="Penin A.A."/>
            <person name="Kondrashov A.S."/>
            <person name="Logacheva M.D."/>
        </authorList>
    </citation>
    <scope>NUCLEOTIDE SEQUENCE [LARGE SCALE GENOMIC DNA]</scope>
</reference>
<evidence type="ECO:0000313" key="2">
    <source>
        <dbReference type="EMBL" id="EPS62218.1"/>
    </source>
</evidence>
<feature type="region of interest" description="Disordered" evidence="1">
    <location>
        <begin position="66"/>
        <end position="118"/>
    </location>
</feature>
<feature type="compositionally biased region" description="Basic and acidic residues" evidence="1">
    <location>
        <begin position="80"/>
        <end position="92"/>
    </location>
</feature>
<dbReference type="AlphaFoldDB" id="S8DHA5"/>
<keyword evidence="3" id="KW-1185">Reference proteome</keyword>
<dbReference type="EMBL" id="AUSU01006308">
    <property type="protein sequence ID" value="EPS62218.1"/>
    <property type="molecule type" value="Genomic_DNA"/>
</dbReference>
<accession>S8DHA5</accession>